<feature type="transmembrane region" description="Helical" evidence="1">
    <location>
        <begin position="39"/>
        <end position="62"/>
    </location>
</feature>
<dbReference type="AlphaFoldDB" id="A0A4Y2MM42"/>
<reference evidence="2 3" key="1">
    <citation type="journal article" date="2019" name="Sci. Rep.">
        <title>Orb-weaving spider Araneus ventricosus genome elucidates the spidroin gene catalogue.</title>
        <authorList>
            <person name="Kono N."/>
            <person name="Nakamura H."/>
            <person name="Ohtoshi R."/>
            <person name="Moran D.A.P."/>
            <person name="Shinohara A."/>
            <person name="Yoshida Y."/>
            <person name="Fujiwara M."/>
            <person name="Mori M."/>
            <person name="Tomita M."/>
            <person name="Arakawa K."/>
        </authorList>
    </citation>
    <scope>NUCLEOTIDE SEQUENCE [LARGE SCALE GENOMIC DNA]</scope>
</reference>
<accession>A0A4Y2MM42</accession>
<keyword evidence="1" id="KW-0472">Membrane</keyword>
<proteinExistence type="predicted"/>
<sequence length="107" mass="12146">MSNDRASLIRCMKYFLLSHVIPWHVYTGSLFSIPESRALRLLVALLFLFSALKLILCFHAILNESAHGMLLLKFFGDAILFTRLDVRNEIEDSLITEFASDVVISAD</sequence>
<keyword evidence="1" id="KW-1133">Transmembrane helix</keyword>
<organism evidence="2 3">
    <name type="scientific">Araneus ventricosus</name>
    <name type="common">Orbweaver spider</name>
    <name type="synonym">Epeira ventricosa</name>
    <dbReference type="NCBI Taxonomy" id="182803"/>
    <lineage>
        <taxon>Eukaryota</taxon>
        <taxon>Metazoa</taxon>
        <taxon>Ecdysozoa</taxon>
        <taxon>Arthropoda</taxon>
        <taxon>Chelicerata</taxon>
        <taxon>Arachnida</taxon>
        <taxon>Araneae</taxon>
        <taxon>Araneomorphae</taxon>
        <taxon>Entelegynae</taxon>
        <taxon>Araneoidea</taxon>
        <taxon>Araneidae</taxon>
        <taxon>Araneus</taxon>
    </lineage>
</organism>
<protein>
    <submittedName>
        <fullName evidence="2">Uncharacterized protein</fullName>
    </submittedName>
</protein>
<evidence type="ECO:0000313" key="3">
    <source>
        <dbReference type="Proteomes" id="UP000499080"/>
    </source>
</evidence>
<evidence type="ECO:0000313" key="2">
    <source>
        <dbReference type="EMBL" id="GBN27609.1"/>
    </source>
</evidence>
<dbReference type="EMBL" id="BGPR01007533">
    <property type="protein sequence ID" value="GBN27609.1"/>
    <property type="molecule type" value="Genomic_DNA"/>
</dbReference>
<comment type="caution">
    <text evidence="2">The sequence shown here is derived from an EMBL/GenBank/DDBJ whole genome shotgun (WGS) entry which is preliminary data.</text>
</comment>
<feature type="transmembrane region" description="Helical" evidence="1">
    <location>
        <begin position="12"/>
        <end position="33"/>
    </location>
</feature>
<gene>
    <name evidence="2" type="ORF">AVEN_96961_1</name>
</gene>
<name>A0A4Y2MM42_ARAVE</name>
<evidence type="ECO:0000256" key="1">
    <source>
        <dbReference type="SAM" id="Phobius"/>
    </source>
</evidence>
<dbReference type="Proteomes" id="UP000499080">
    <property type="component" value="Unassembled WGS sequence"/>
</dbReference>
<keyword evidence="3" id="KW-1185">Reference proteome</keyword>
<keyword evidence="1" id="KW-0812">Transmembrane</keyword>